<evidence type="ECO:0000256" key="3">
    <source>
        <dbReference type="ARBA" id="ARBA00022475"/>
    </source>
</evidence>
<dbReference type="InterPro" id="IPR000515">
    <property type="entry name" value="MetI-like"/>
</dbReference>
<feature type="domain" description="ABC transmembrane type-1" evidence="8">
    <location>
        <begin position="89"/>
        <end position="279"/>
    </location>
</feature>
<dbReference type="Pfam" id="PF00528">
    <property type="entry name" value="BPD_transp_1"/>
    <property type="match status" value="1"/>
</dbReference>
<gene>
    <name evidence="9" type="ORF">DRZ78_00840</name>
</gene>
<keyword evidence="5 7" id="KW-1133">Transmembrane helix</keyword>
<evidence type="ECO:0000256" key="7">
    <source>
        <dbReference type="RuleBase" id="RU363032"/>
    </source>
</evidence>
<accession>A0A662D5U6</accession>
<dbReference type="CDD" id="cd06261">
    <property type="entry name" value="TM_PBP2"/>
    <property type="match status" value="1"/>
</dbReference>
<keyword evidence="2 7" id="KW-0813">Transport</keyword>
<keyword evidence="6 7" id="KW-0472">Membrane</keyword>
<dbReference type="Pfam" id="PF12911">
    <property type="entry name" value="OppC_N"/>
    <property type="match status" value="1"/>
</dbReference>
<feature type="transmembrane region" description="Helical" evidence="7">
    <location>
        <begin position="155"/>
        <end position="171"/>
    </location>
</feature>
<name>A0A662D5U6_UNCAE</name>
<keyword evidence="3" id="KW-1003">Cell membrane</keyword>
<feature type="transmembrane region" description="Helical" evidence="7">
    <location>
        <begin position="253"/>
        <end position="279"/>
    </location>
</feature>
<dbReference type="InterPro" id="IPR025966">
    <property type="entry name" value="OppC_N"/>
</dbReference>
<organism evidence="9 10">
    <name type="scientific">Aerophobetes bacterium</name>
    <dbReference type="NCBI Taxonomy" id="2030807"/>
    <lineage>
        <taxon>Bacteria</taxon>
        <taxon>Candidatus Aerophobota</taxon>
    </lineage>
</organism>
<proteinExistence type="inferred from homology"/>
<dbReference type="GO" id="GO:0005886">
    <property type="term" value="C:plasma membrane"/>
    <property type="evidence" value="ECO:0007669"/>
    <property type="project" value="UniProtKB-SubCell"/>
</dbReference>
<dbReference type="InterPro" id="IPR035906">
    <property type="entry name" value="MetI-like_sf"/>
</dbReference>
<keyword evidence="4 7" id="KW-0812">Transmembrane</keyword>
<dbReference type="PANTHER" id="PTHR43386:SF1">
    <property type="entry name" value="D,D-DIPEPTIDE TRANSPORT SYSTEM PERMEASE PROTEIN DDPC-RELATED"/>
    <property type="match status" value="1"/>
</dbReference>
<protein>
    <submittedName>
        <fullName evidence="9">ABC transporter permease</fullName>
    </submittedName>
</protein>
<dbReference type="EMBL" id="QMPY01000017">
    <property type="protein sequence ID" value="RLE08576.1"/>
    <property type="molecule type" value="Genomic_DNA"/>
</dbReference>
<comment type="subcellular location">
    <subcellularLocation>
        <location evidence="1 7">Cell membrane</location>
        <topology evidence="1 7">Multi-pass membrane protein</topology>
    </subcellularLocation>
</comment>
<feature type="transmembrane region" description="Helical" evidence="7">
    <location>
        <begin position="93"/>
        <end position="117"/>
    </location>
</feature>
<comment type="caution">
    <text evidence="9">The sequence shown here is derived from an EMBL/GenBank/DDBJ whole genome shotgun (WGS) entry which is preliminary data.</text>
</comment>
<dbReference type="PROSITE" id="PS50928">
    <property type="entry name" value="ABC_TM1"/>
    <property type="match status" value="1"/>
</dbReference>
<evidence type="ECO:0000256" key="4">
    <source>
        <dbReference type="ARBA" id="ARBA00022692"/>
    </source>
</evidence>
<evidence type="ECO:0000259" key="8">
    <source>
        <dbReference type="PROSITE" id="PS50928"/>
    </source>
</evidence>
<evidence type="ECO:0000256" key="1">
    <source>
        <dbReference type="ARBA" id="ARBA00004651"/>
    </source>
</evidence>
<evidence type="ECO:0000256" key="2">
    <source>
        <dbReference type="ARBA" id="ARBA00022448"/>
    </source>
</evidence>
<dbReference type="Proteomes" id="UP000277457">
    <property type="component" value="Unassembled WGS sequence"/>
</dbReference>
<feature type="transmembrane region" description="Helical" evidence="7">
    <location>
        <begin position="21"/>
        <end position="42"/>
    </location>
</feature>
<evidence type="ECO:0000256" key="6">
    <source>
        <dbReference type="ARBA" id="ARBA00023136"/>
    </source>
</evidence>
<evidence type="ECO:0000313" key="10">
    <source>
        <dbReference type="Proteomes" id="UP000277457"/>
    </source>
</evidence>
<reference evidence="9 10" key="1">
    <citation type="submission" date="2018-06" db="EMBL/GenBank/DDBJ databases">
        <title>Extensive metabolic versatility and redundancy in microbially diverse, dynamic hydrothermal sediments.</title>
        <authorList>
            <person name="Dombrowski N."/>
            <person name="Teske A."/>
            <person name="Baker B.J."/>
        </authorList>
    </citation>
    <scope>NUCLEOTIDE SEQUENCE [LARGE SCALE GENOMIC DNA]</scope>
    <source>
        <strain evidence="9">B7_G13</strain>
    </source>
</reference>
<feature type="transmembrane region" description="Helical" evidence="7">
    <location>
        <begin position="129"/>
        <end position="149"/>
    </location>
</feature>
<evidence type="ECO:0000256" key="5">
    <source>
        <dbReference type="ARBA" id="ARBA00022989"/>
    </source>
</evidence>
<dbReference type="Gene3D" id="1.10.3720.10">
    <property type="entry name" value="MetI-like"/>
    <property type="match status" value="1"/>
</dbReference>
<comment type="similarity">
    <text evidence="7">Belongs to the binding-protein-dependent transport system permease family.</text>
</comment>
<dbReference type="SUPFAM" id="SSF161098">
    <property type="entry name" value="MetI-like"/>
    <property type="match status" value="1"/>
</dbReference>
<dbReference type="InterPro" id="IPR050366">
    <property type="entry name" value="BP-dependent_transpt_permease"/>
</dbReference>
<evidence type="ECO:0000313" key="9">
    <source>
        <dbReference type="EMBL" id="RLE08576.1"/>
    </source>
</evidence>
<dbReference type="AlphaFoldDB" id="A0A662D5U6"/>
<dbReference type="PANTHER" id="PTHR43386">
    <property type="entry name" value="OLIGOPEPTIDE TRANSPORT SYSTEM PERMEASE PROTEIN APPC"/>
    <property type="match status" value="1"/>
</dbReference>
<sequence length="292" mass="31503">MKRRETKGEELLRRLSYNKSAIFGLTIVLIFILCAILAGYIAPNDPTPSPPDLTKILKPGFWAREGVEGMPLGTDELGRCILSRILYGARVSLSVGFVAVGIATLLGVFLGVTAGYYGGWVDAVVMRIVDIMFAFPALLLAIAIVAVIGRGLDKAMIAIGIVYTPQMARIMRGSVLYIKEMEYIEAQKAIGSSNLRIIFRHIMPNSIAPIIVYGTLMLATAILDCAALGFLGLGAQPPTPEWGAMLSRSYSYIISGAWWAATFPGIAILLSVLGLNLLGDGLRDILDPRLKT</sequence>
<feature type="transmembrane region" description="Helical" evidence="7">
    <location>
        <begin position="210"/>
        <end position="233"/>
    </location>
</feature>
<dbReference type="GO" id="GO:0055085">
    <property type="term" value="P:transmembrane transport"/>
    <property type="evidence" value="ECO:0007669"/>
    <property type="project" value="InterPro"/>
</dbReference>